<reference evidence="2" key="1">
    <citation type="submission" date="2021-08" db="EMBL/GenBank/DDBJ databases">
        <title>WGS assembly of Ceratopteris richardii.</title>
        <authorList>
            <person name="Marchant D.B."/>
            <person name="Chen G."/>
            <person name="Jenkins J."/>
            <person name="Shu S."/>
            <person name="Leebens-Mack J."/>
            <person name="Grimwood J."/>
            <person name="Schmutz J."/>
            <person name="Soltis P."/>
            <person name="Soltis D."/>
            <person name="Chen Z.-H."/>
        </authorList>
    </citation>
    <scope>NUCLEOTIDE SEQUENCE</scope>
    <source>
        <strain evidence="2">Whitten #5841</strain>
        <tissue evidence="2">Leaf</tissue>
    </source>
</reference>
<accession>A0A8T2QG37</accession>
<proteinExistence type="inferred from homology"/>
<name>A0A8T2QG37_CERRI</name>
<dbReference type="Proteomes" id="UP000825935">
    <property type="component" value="Chromosome 35"/>
</dbReference>
<comment type="similarity">
    <text evidence="1">Belongs to the FPF1 family.</text>
</comment>
<evidence type="ECO:0000256" key="1">
    <source>
        <dbReference type="ARBA" id="ARBA00008013"/>
    </source>
</evidence>
<dbReference type="OrthoDB" id="612242at2759"/>
<evidence type="ECO:0000313" key="3">
    <source>
        <dbReference type="Proteomes" id="UP000825935"/>
    </source>
</evidence>
<comment type="caution">
    <text evidence="2">The sequence shown here is derived from an EMBL/GenBank/DDBJ whole genome shotgun (WGS) entry which is preliminary data.</text>
</comment>
<evidence type="ECO:0000313" key="2">
    <source>
        <dbReference type="EMBL" id="KAH7282393.1"/>
    </source>
</evidence>
<dbReference type="OMA" id="HTPSNEI"/>
<dbReference type="PANTHER" id="PTHR33433">
    <property type="entry name" value="FLOWERING-PROMOTING FACTOR 1-LIKE PROTEIN 1"/>
    <property type="match status" value="1"/>
</dbReference>
<protein>
    <recommendedName>
        <fullName evidence="4">Flowering-promoting factor 1-like protein 3</fullName>
    </recommendedName>
</protein>
<organism evidence="2 3">
    <name type="scientific">Ceratopteris richardii</name>
    <name type="common">Triangle waterfern</name>
    <dbReference type="NCBI Taxonomy" id="49495"/>
    <lineage>
        <taxon>Eukaryota</taxon>
        <taxon>Viridiplantae</taxon>
        <taxon>Streptophyta</taxon>
        <taxon>Embryophyta</taxon>
        <taxon>Tracheophyta</taxon>
        <taxon>Polypodiopsida</taxon>
        <taxon>Polypodiidae</taxon>
        <taxon>Polypodiales</taxon>
        <taxon>Pteridineae</taxon>
        <taxon>Pteridaceae</taxon>
        <taxon>Parkerioideae</taxon>
        <taxon>Ceratopteris</taxon>
    </lineage>
</organism>
<dbReference type="InterPro" id="IPR039274">
    <property type="entry name" value="FPF1"/>
</dbReference>
<dbReference type="EMBL" id="CM035440">
    <property type="protein sequence ID" value="KAH7282393.1"/>
    <property type="molecule type" value="Genomic_DNA"/>
</dbReference>
<dbReference type="AlphaFoldDB" id="A0A8T2QG37"/>
<evidence type="ECO:0008006" key="4">
    <source>
        <dbReference type="Google" id="ProtNLM"/>
    </source>
</evidence>
<gene>
    <name evidence="2" type="ORF">KP509_35G028700</name>
</gene>
<sequence>MAGVWVFKNGVAKLVQNPMVEPIDGPEMEQGVEQGCRRKALVYLPTNEVVTSYRQLEEKLRKLGWERYPDNDDPDKLQFHRGVSSALLISLPRDFAKFKTMHMFDIVLKNRDYFEVRDHFL</sequence>
<keyword evidence="3" id="KW-1185">Reference proteome</keyword>